<evidence type="ECO:0000313" key="3">
    <source>
        <dbReference type="Proteomes" id="UP000030690"/>
    </source>
</evidence>
<dbReference type="AlphaFoldDB" id="A0A024V2C5"/>
<dbReference type="Proteomes" id="UP000030690">
    <property type="component" value="Unassembled WGS sequence"/>
</dbReference>
<keyword evidence="1" id="KW-1133">Transmembrane helix</keyword>
<dbReference type="EMBL" id="KI925134">
    <property type="protein sequence ID" value="ETW17143.1"/>
    <property type="molecule type" value="Genomic_DNA"/>
</dbReference>
<name>A0A024V2C5_PLAFA</name>
<keyword evidence="1" id="KW-0472">Membrane</keyword>
<feature type="transmembrane region" description="Helical" evidence="1">
    <location>
        <begin position="6"/>
        <end position="27"/>
    </location>
</feature>
<evidence type="ECO:0000313" key="2">
    <source>
        <dbReference type="EMBL" id="ETW17143.1"/>
    </source>
</evidence>
<evidence type="ECO:0000256" key="1">
    <source>
        <dbReference type="SAM" id="Phobius"/>
    </source>
</evidence>
<keyword evidence="1" id="KW-0812">Transmembrane</keyword>
<reference evidence="2 3" key="1">
    <citation type="submission" date="2013-02" db="EMBL/GenBank/DDBJ databases">
        <title>The Genome Annotation of Plasmodium falciparum Vietnam Oak-Knoll (FVO).</title>
        <authorList>
            <consortium name="The Broad Institute Genome Sequencing Platform"/>
            <consortium name="The Broad Institute Genome Sequencing Center for Infectious Disease"/>
            <person name="Neafsey D."/>
            <person name="Hoffman S."/>
            <person name="Volkman S."/>
            <person name="Rosenthal P."/>
            <person name="Walker B."/>
            <person name="Young S.K."/>
            <person name="Zeng Q."/>
            <person name="Gargeya S."/>
            <person name="Fitzgerald M."/>
            <person name="Haas B."/>
            <person name="Abouelleil A."/>
            <person name="Allen A.W."/>
            <person name="Alvarado L."/>
            <person name="Arachchi H.M."/>
            <person name="Berlin A.M."/>
            <person name="Chapman S.B."/>
            <person name="Gainer-Dewar J."/>
            <person name="Goldberg J."/>
            <person name="Griggs A."/>
            <person name="Gujja S."/>
            <person name="Hansen M."/>
            <person name="Howarth C."/>
            <person name="Imamovic A."/>
            <person name="Ireland A."/>
            <person name="Larimer J."/>
            <person name="McCowan C."/>
            <person name="Murphy C."/>
            <person name="Pearson M."/>
            <person name="Poon T.W."/>
            <person name="Priest M."/>
            <person name="Roberts A."/>
            <person name="Saif S."/>
            <person name="Shea T."/>
            <person name="Sisk P."/>
            <person name="Sykes S."/>
            <person name="Wortman J."/>
            <person name="Nusbaum C."/>
            <person name="Birren B."/>
        </authorList>
    </citation>
    <scope>NUCLEOTIDE SEQUENCE [LARGE SCALE GENOMIC DNA]</scope>
    <source>
        <strain evidence="3">Vietnam Oak-Knoll (FVO)</strain>
    </source>
</reference>
<gene>
    <name evidence="2" type="ORF">PFFVO_03972</name>
</gene>
<proteinExistence type="predicted"/>
<accession>A0A024V2C5</accession>
<organism evidence="2 3">
    <name type="scientific">Plasmodium falciparum Vietnam Oak-Knoll</name>
    <name type="common">FVO</name>
    <dbReference type="NCBI Taxonomy" id="1036723"/>
    <lineage>
        <taxon>Eukaryota</taxon>
        <taxon>Sar</taxon>
        <taxon>Alveolata</taxon>
        <taxon>Apicomplexa</taxon>
        <taxon>Aconoidasida</taxon>
        <taxon>Haemosporida</taxon>
        <taxon>Plasmodiidae</taxon>
        <taxon>Plasmodium</taxon>
        <taxon>Plasmodium (Laverania)</taxon>
    </lineage>
</organism>
<reference evidence="2 3" key="2">
    <citation type="submission" date="2013-02" db="EMBL/GenBank/DDBJ databases">
        <title>The Genome Sequence of Plasmodium falciparum Vietnam Oak-Knoll (FVO).</title>
        <authorList>
            <consortium name="The Broad Institute Genome Sequencing Platform"/>
            <consortium name="The Broad Institute Genome Sequencing Center for Infectious Disease"/>
            <person name="Neafsey D."/>
            <person name="Cheeseman I."/>
            <person name="Volkman S."/>
            <person name="Adams J."/>
            <person name="Walker B."/>
            <person name="Young S.K."/>
            <person name="Zeng Q."/>
            <person name="Gargeya S."/>
            <person name="Fitzgerald M."/>
            <person name="Haas B."/>
            <person name="Abouelleil A."/>
            <person name="Alvarado L."/>
            <person name="Arachchi H.M."/>
            <person name="Berlin A.M."/>
            <person name="Chapman S.B."/>
            <person name="Dewar J."/>
            <person name="Goldberg J."/>
            <person name="Griggs A."/>
            <person name="Gujja S."/>
            <person name="Hansen M."/>
            <person name="Howarth C."/>
            <person name="Imamovic A."/>
            <person name="Larimer J."/>
            <person name="McCowan C."/>
            <person name="Murphy C."/>
            <person name="Neiman D."/>
            <person name="Pearson M."/>
            <person name="Priest M."/>
            <person name="Roberts A."/>
            <person name="Saif S."/>
            <person name="Shea T."/>
            <person name="Sisk P."/>
            <person name="Sykes S."/>
            <person name="Wortman J."/>
            <person name="Nusbaum C."/>
            <person name="Birren B."/>
        </authorList>
    </citation>
    <scope>NUCLEOTIDE SEQUENCE [LARGE SCALE GENOMIC DNA]</scope>
    <source>
        <strain evidence="3">Vietnam Oak-Knoll (FVO)</strain>
    </source>
</reference>
<sequence length="91" mass="10937">MDNNHIILLHVVYIRFIYVEIITYIEFQMNKLRGGKKFYKDIRPNSFYLGGACNTEHNIFKYIIYIILFLNKHDEKKDIMRLCACFNIGII</sequence>
<protein>
    <submittedName>
        <fullName evidence="2">Uncharacterized protein</fullName>
    </submittedName>
</protein>